<dbReference type="InterPro" id="IPR003148">
    <property type="entry name" value="RCK_N"/>
</dbReference>
<evidence type="ECO:0000256" key="3">
    <source>
        <dbReference type="ARBA" id="ARBA00022538"/>
    </source>
</evidence>
<reference evidence="16 17" key="1">
    <citation type="journal article" date="2018" name="BMC Genomics">
        <title>Genomic comparison of Trypanosoma conorhini and Trypanosoma rangeli to Trypanosoma cruzi strains of high and low virulence.</title>
        <authorList>
            <person name="Bradwell K.R."/>
            <person name="Koparde V.N."/>
            <person name="Matveyev A.V."/>
            <person name="Serrano M.G."/>
            <person name="Alves J.M."/>
            <person name="Parikh H."/>
            <person name="Huang B."/>
            <person name="Lee V."/>
            <person name="Espinosa-Alvarez O."/>
            <person name="Ortiz P.A."/>
            <person name="Costa-Martins A.G."/>
            <person name="Teixeira M.M."/>
            <person name="Buck G.A."/>
        </authorList>
    </citation>
    <scope>NUCLEOTIDE SEQUENCE [LARGE SCALE GENOMIC DNA]</scope>
    <source>
        <strain evidence="16 17">025E</strain>
    </source>
</reference>
<evidence type="ECO:0000313" key="17">
    <source>
        <dbReference type="Proteomes" id="UP000284403"/>
    </source>
</evidence>
<evidence type="ECO:0000259" key="15">
    <source>
        <dbReference type="Pfam" id="PF22614"/>
    </source>
</evidence>
<evidence type="ECO:0000256" key="2">
    <source>
        <dbReference type="ARBA" id="ARBA00022448"/>
    </source>
</evidence>
<accession>A0A422NCN2</accession>
<keyword evidence="2" id="KW-0813">Transport</keyword>
<organism evidence="16 17">
    <name type="scientific">Trypanosoma conorhini</name>
    <dbReference type="NCBI Taxonomy" id="83891"/>
    <lineage>
        <taxon>Eukaryota</taxon>
        <taxon>Discoba</taxon>
        <taxon>Euglenozoa</taxon>
        <taxon>Kinetoplastea</taxon>
        <taxon>Metakinetoplastina</taxon>
        <taxon>Trypanosomatida</taxon>
        <taxon>Trypanosomatidae</taxon>
        <taxon>Trypanosoma</taxon>
    </lineage>
</organism>
<dbReference type="GeneID" id="40321880"/>
<evidence type="ECO:0000256" key="6">
    <source>
        <dbReference type="ARBA" id="ARBA00022958"/>
    </source>
</evidence>
<keyword evidence="17" id="KW-1185">Reference proteome</keyword>
<dbReference type="Pfam" id="PF07885">
    <property type="entry name" value="Ion_trans_2"/>
    <property type="match status" value="1"/>
</dbReference>
<dbReference type="InterPro" id="IPR003929">
    <property type="entry name" value="K_chnl_BK_asu"/>
</dbReference>
<evidence type="ECO:0000256" key="4">
    <source>
        <dbReference type="ARBA" id="ARBA00022692"/>
    </source>
</evidence>
<dbReference type="GO" id="GO:0016020">
    <property type="term" value="C:membrane"/>
    <property type="evidence" value="ECO:0007669"/>
    <property type="project" value="UniProtKB-SubCell"/>
</dbReference>
<evidence type="ECO:0000256" key="12">
    <source>
        <dbReference type="SAM" id="Phobius"/>
    </source>
</evidence>
<dbReference type="GO" id="GO:0005267">
    <property type="term" value="F:potassium channel activity"/>
    <property type="evidence" value="ECO:0007669"/>
    <property type="project" value="UniProtKB-KW"/>
</dbReference>
<feature type="transmembrane region" description="Helical" evidence="12">
    <location>
        <begin position="36"/>
        <end position="60"/>
    </location>
</feature>
<feature type="transmembrane region" description="Helical" evidence="12">
    <location>
        <begin position="80"/>
        <end position="99"/>
    </location>
</feature>
<evidence type="ECO:0000256" key="8">
    <source>
        <dbReference type="ARBA" id="ARBA00023065"/>
    </source>
</evidence>
<keyword evidence="9 12" id="KW-0472">Membrane</keyword>
<keyword evidence="5" id="KW-0631">Potassium channel</keyword>
<dbReference type="OrthoDB" id="257992at2759"/>
<evidence type="ECO:0000256" key="5">
    <source>
        <dbReference type="ARBA" id="ARBA00022826"/>
    </source>
</evidence>
<evidence type="ECO:0000256" key="1">
    <source>
        <dbReference type="ARBA" id="ARBA00004141"/>
    </source>
</evidence>
<dbReference type="Gene3D" id="1.10.287.70">
    <property type="match status" value="1"/>
</dbReference>
<keyword evidence="3" id="KW-0633">Potassium transport</keyword>
<feature type="domain" description="Calcium-activated potassium channel BK alpha subunit" evidence="13">
    <location>
        <begin position="408"/>
        <end position="495"/>
    </location>
</feature>
<name>A0A422NCN2_9TRYP</name>
<feature type="transmembrane region" description="Helical" evidence="12">
    <location>
        <begin position="201"/>
        <end position="221"/>
    </location>
</feature>
<evidence type="ECO:0000259" key="13">
    <source>
        <dbReference type="Pfam" id="PF03493"/>
    </source>
</evidence>
<dbReference type="Proteomes" id="UP000284403">
    <property type="component" value="Unassembled WGS sequence"/>
</dbReference>
<keyword evidence="6" id="KW-0630">Potassium</keyword>
<dbReference type="AlphaFoldDB" id="A0A422NCN2"/>
<dbReference type="Pfam" id="PF22614">
    <property type="entry name" value="Slo-like_RCK"/>
    <property type="match status" value="1"/>
</dbReference>
<feature type="domain" description="RCK N-terminal" evidence="15">
    <location>
        <begin position="273"/>
        <end position="384"/>
    </location>
</feature>
<feature type="transmembrane region" description="Helical" evidence="12">
    <location>
        <begin position="233"/>
        <end position="250"/>
    </location>
</feature>
<dbReference type="InterPro" id="IPR013099">
    <property type="entry name" value="K_chnl_dom"/>
</dbReference>
<dbReference type="InterPro" id="IPR047871">
    <property type="entry name" value="K_chnl_Slo-like"/>
</dbReference>
<dbReference type="RefSeq" id="XP_029224776.1">
    <property type="nucleotide sequence ID" value="XM_029375123.1"/>
</dbReference>
<comment type="catalytic activity">
    <reaction evidence="11">
        <text>K(+)(in) = K(+)(out)</text>
        <dbReference type="Rhea" id="RHEA:29463"/>
        <dbReference type="ChEBI" id="CHEBI:29103"/>
    </reaction>
</comment>
<keyword evidence="10 16" id="KW-0407">Ion channel</keyword>
<keyword evidence="8" id="KW-0406">Ion transport</keyword>
<dbReference type="Pfam" id="PF03493">
    <property type="entry name" value="BK_channel_a"/>
    <property type="match status" value="1"/>
</dbReference>
<dbReference type="PANTHER" id="PTHR10027:SF37">
    <property type="entry name" value="CHANNEL (CAKC), PUTATIVE-RELATED"/>
    <property type="match status" value="1"/>
</dbReference>
<gene>
    <name evidence="16" type="ORF">Tco025E_08269</name>
</gene>
<evidence type="ECO:0000256" key="9">
    <source>
        <dbReference type="ARBA" id="ARBA00023136"/>
    </source>
</evidence>
<evidence type="ECO:0000259" key="14">
    <source>
        <dbReference type="Pfam" id="PF07885"/>
    </source>
</evidence>
<evidence type="ECO:0000256" key="7">
    <source>
        <dbReference type="ARBA" id="ARBA00022989"/>
    </source>
</evidence>
<dbReference type="PANTHER" id="PTHR10027">
    <property type="entry name" value="CALCIUM-ACTIVATED POTASSIUM CHANNEL ALPHA CHAIN"/>
    <property type="match status" value="1"/>
</dbReference>
<evidence type="ECO:0000256" key="10">
    <source>
        <dbReference type="ARBA" id="ARBA00023303"/>
    </source>
</evidence>
<proteinExistence type="predicted"/>
<keyword evidence="4 12" id="KW-0812">Transmembrane</keyword>
<protein>
    <submittedName>
        <fullName evidence="16">Putative calcium/potassium channel (CAKC)</fullName>
    </submittedName>
</protein>
<evidence type="ECO:0000313" key="16">
    <source>
        <dbReference type="EMBL" id="RNF03069.1"/>
    </source>
</evidence>
<feature type="transmembrane region" description="Helical" evidence="12">
    <location>
        <begin position="143"/>
        <end position="162"/>
    </location>
</feature>
<keyword evidence="7 12" id="KW-1133">Transmembrane helix</keyword>
<dbReference type="EMBL" id="MKKU01000741">
    <property type="protein sequence ID" value="RNF03069.1"/>
    <property type="molecule type" value="Genomic_DNA"/>
</dbReference>
<feature type="transmembrane region" description="Helical" evidence="12">
    <location>
        <begin position="174"/>
        <end position="195"/>
    </location>
</feature>
<comment type="subcellular location">
    <subcellularLocation>
        <location evidence="1">Membrane</location>
        <topology evidence="1">Multi-pass membrane protein</topology>
    </subcellularLocation>
</comment>
<comment type="caution">
    <text evidence="16">The sequence shown here is derived from an EMBL/GenBank/DDBJ whole genome shotgun (WGS) entry which is preliminary data.</text>
</comment>
<dbReference type="SUPFAM" id="SSF81324">
    <property type="entry name" value="Voltage-gated potassium channels"/>
    <property type="match status" value="1"/>
</dbReference>
<feature type="transmembrane region" description="Helical" evidence="12">
    <location>
        <begin position="111"/>
        <end position="131"/>
    </location>
</feature>
<sequence length="873" mass="98797">MFHRIFGSRSRKAYRHNKFGNIRSFRKLFEIMDRKYSNVSITFLILHLIMELASVVLYVWNSLASAATSVAEFHWDEAFFNIELALNIIFFLEWIALFFGEEDRVGYCLSWLSLVNALTSVPMIVIGIGGLTNPSWRSYWVPMYLRVWWLRDCVVVLLDYPQVERWMREITREVCRFLTSLFAGIFTCVGTLQIVESTTGPYMDIFDAFYCMMLAFATIGYGDVTPKSTPSRLVMIVCIFVAMSHFMPLFQRVAAISRQHLRYNVYNSHGGRRAHVILAGVFTEMGVEIILQDFYGGWRRYVDLQIVLLSPVEPPPEVKLLVNLPWFRDRVVLMIGDPQREADLKRADARHADAIFLFGDTFPSTFHTDYNLIQQSLSINHHDSELAQYLYLRSEKNTKHVAPYAAGVVEGERLLHHLLGLGVAVPGAIPLTINLLRTYDPITLDLNRDSHWVEQYESSLRNNIYCVAVPDAFRGGNFHPLAKLFFNYDVTLIGVIGAAGMVQLNPARVPTSVAKMIAIARSPETVQEAMDEVEKIYDFANSREGDDQPCNASLLLGSGKLTPASLANASLEQVECIQKVDDAYDFENHFVVIDLSIAKDSATETGGAHEGTLTSAAVNVFHVMQCIRQSYAQNDIVLLTKDTSFSVYFDRYWNSFNGALPIRHVDGCGLNTNDLRRCNLKESAGIIILVFGDTSSKSTTGLSMLVNLSIASILPSSHNIPVVVELDSLQHLSLFPPYAEYGRFRKKAEVDFVYEPNYIIGNAISRHMLFPVVHLTYFMPEFIDILDMLVSGVDQETPSLGRLSLALSYEVIETYEDVVKYCLSLRYMPIALHVCIYDTKNASLNGQRFVMTNPPTDFPVDREKDAVFYLLPT</sequence>
<evidence type="ECO:0000256" key="11">
    <source>
        <dbReference type="ARBA" id="ARBA00034430"/>
    </source>
</evidence>
<feature type="domain" description="Potassium channel" evidence="14">
    <location>
        <begin position="187"/>
        <end position="254"/>
    </location>
</feature>